<accession>C3ZTK8</accession>
<dbReference type="InterPro" id="IPR024166">
    <property type="entry name" value="rRNA_assembly_KRR1"/>
</dbReference>
<comment type="subcellular location">
    <subcellularLocation>
        <location evidence="1 8">Nucleus</location>
        <location evidence="1 8">Nucleolus</location>
    </subcellularLocation>
</comment>
<dbReference type="GO" id="GO:0006364">
    <property type="term" value="P:rRNA processing"/>
    <property type="evidence" value="ECO:0007669"/>
    <property type="project" value="UniProtKB-KW"/>
</dbReference>
<keyword evidence="3 8" id="KW-0690">Ribosome biogenesis</keyword>
<dbReference type="InterPro" id="IPR041174">
    <property type="entry name" value="KRR1-like_KH1"/>
</dbReference>
<dbReference type="InterPro" id="IPR048548">
    <property type="entry name" value="KRR1-like_KH2"/>
</dbReference>
<dbReference type="GO" id="GO:0003723">
    <property type="term" value="F:RNA binding"/>
    <property type="evidence" value="ECO:0007669"/>
    <property type="project" value="UniProtKB-KW"/>
</dbReference>
<dbReference type="PANTHER" id="PTHR12581:SF0">
    <property type="entry name" value="KRR1 SMALL SUBUNIT PROCESSOME COMPONENT HOMOLOG"/>
    <property type="match status" value="1"/>
</dbReference>
<dbReference type="GO" id="GO:0005730">
    <property type="term" value="C:nucleolus"/>
    <property type="evidence" value="ECO:0000318"/>
    <property type="project" value="GO_Central"/>
</dbReference>
<evidence type="ECO:0000256" key="4">
    <source>
        <dbReference type="ARBA" id="ARBA00022552"/>
    </source>
</evidence>
<proteinExistence type="inferred from homology"/>
<dbReference type="Pfam" id="PF21800">
    <property type="entry name" value="KH_KRR1_2nd"/>
    <property type="match status" value="1"/>
</dbReference>
<evidence type="ECO:0000313" key="14">
    <source>
        <dbReference type="RefSeq" id="XP_035673818.1"/>
    </source>
</evidence>
<dbReference type="Gene3D" id="3.30.1370.10">
    <property type="entry name" value="K Homology domain, type 1"/>
    <property type="match status" value="2"/>
</dbReference>
<dbReference type="CDD" id="cd22393">
    <property type="entry name" value="KH-I_KRR1_rpt1"/>
    <property type="match status" value="1"/>
</dbReference>
<evidence type="ECO:0000256" key="8">
    <source>
        <dbReference type="PIRNR" id="PIRNR006515"/>
    </source>
</evidence>
<keyword evidence="13" id="KW-1185">Reference proteome</keyword>
<feature type="domain" description="KRR1 small subunit processome component first KH" evidence="10">
    <location>
        <begin position="45"/>
        <end position="125"/>
    </location>
</feature>
<dbReference type="eggNOG" id="KOG2874">
    <property type="taxonomic scope" value="Eukaryota"/>
</dbReference>
<dbReference type="PANTHER" id="PTHR12581">
    <property type="entry name" value="HIV-1 REV BINDING PROTEIN 2, 3"/>
    <property type="match status" value="1"/>
</dbReference>
<dbReference type="AlphaFoldDB" id="C3ZTK8"/>
<dbReference type="KEGG" id="bfo:118414124"/>
<evidence type="ECO:0000313" key="12">
    <source>
        <dbReference type="EMBL" id="EEN44115.1"/>
    </source>
</evidence>
<dbReference type="InterPro" id="IPR048549">
    <property type="entry name" value="KRR1-like_KH2_euk"/>
</dbReference>
<gene>
    <name evidence="14" type="primary">LOC118414124</name>
    <name evidence="12" type="ORF">BRAFLDRAFT_124941</name>
</gene>
<feature type="region of interest" description="Disordered" evidence="9">
    <location>
        <begin position="237"/>
        <end position="266"/>
    </location>
</feature>
<feature type="compositionally biased region" description="Basic residues" evidence="9">
    <location>
        <begin position="361"/>
        <end position="370"/>
    </location>
</feature>
<evidence type="ECO:0000256" key="5">
    <source>
        <dbReference type="ARBA" id="ARBA00022884"/>
    </source>
</evidence>
<reference evidence="14" key="3">
    <citation type="submission" date="2025-04" db="UniProtKB">
        <authorList>
            <consortium name="RefSeq"/>
        </authorList>
    </citation>
    <scope>IDENTIFICATION</scope>
    <source>
        <strain evidence="14">S238N-H82</strain>
        <tissue evidence="14">Testes</tissue>
    </source>
</reference>
<comment type="similarity">
    <text evidence="2 8">Belongs to the KRR1 family.</text>
</comment>
<keyword evidence="4 8" id="KW-0698">rRNA processing</keyword>
<dbReference type="FunFam" id="3.30.1370.10:FF:000014">
    <property type="entry name" value="KRR1 small subunit processome component"/>
    <property type="match status" value="1"/>
</dbReference>
<feature type="compositionally biased region" description="Basic residues" evidence="9">
    <location>
        <begin position="237"/>
        <end position="249"/>
    </location>
</feature>
<dbReference type="PIRSF" id="PIRSF006515">
    <property type="entry name" value="KRR1"/>
    <property type="match status" value="1"/>
</dbReference>
<name>C3ZTK8_BRAFL</name>
<keyword evidence="5 8" id="KW-0694">RNA-binding</keyword>
<dbReference type="GeneID" id="118414124"/>
<evidence type="ECO:0000256" key="2">
    <source>
        <dbReference type="ARBA" id="ARBA00009344"/>
    </source>
</evidence>
<evidence type="ECO:0000256" key="7">
    <source>
        <dbReference type="ARBA" id="ARBA00023274"/>
    </source>
</evidence>
<evidence type="ECO:0000256" key="3">
    <source>
        <dbReference type="ARBA" id="ARBA00022517"/>
    </source>
</evidence>
<dbReference type="Pfam" id="PF17903">
    <property type="entry name" value="KH_KRR1_1st"/>
    <property type="match status" value="1"/>
</dbReference>
<comment type="subunit">
    <text evidence="8">Component of the ribosomal small subunit (SSU) processome.</text>
</comment>
<evidence type="ECO:0000256" key="1">
    <source>
        <dbReference type="ARBA" id="ARBA00004604"/>
    </source>
</evidence>
<feature type="compositionally biased region" description="Basic residues" evidence="9">
    <location>
        <begin position="339"/>
        <end position="349"/>
    </location>
</feature>
<dbReference type="Proteomes" id="UP000001554">
    <property type="component" value="Chromosome 4"/>
</dbReference>
<keyword evidence="7 8" id="KW-0687">Ribonucleoprotein</keyword>
<dbReference type="RefSeq" id="XP_035673818.1">
    <property type="nucleotide sequence ID" value="XM_035817925.1"/>
</dbReference>
<dbReference type="InterPro" id="IPR048550">
    <property type="entry name" value="KRR1-like_KH1_euk"/>
</dbReference>
<dbReference type="STRING" id="7739.C3ZTK8"/>
<evidence type="ECO:0000313" key="13">
    <source>
        <dbReference type="Proteomes" id="UP000001554"/>
    </source>
</evidence>
<dbReference type="GO" id="GO:0032040">
    <property type="term" value="C:small-subunit processome"/>
    <property type="evidence" value="ECO:0000318"/>
    <property type="project" value="GO_Central"/>
</dbReference>
<evidence type="ECO:0000256" key="6">
    <source>
        <dbReference type="ARBA" id="ARBA00023242"/>
    </source>
</evidence>
<feature type="domain" description="KRR1 small subunit processome component second KH" evidence="11">
    <location>
        <begin position="127"/>
        <end position="217"/>
    </location>
</feature>
<dbReference type="SUPFAM" id="SSF54791">
    <property type="entry name" value="Eukaryotic type KH-domain (KH-domain type I)"/>
    <property type="match status" value="1"/>
</dbReference>
<dbReference type="OMA" id="TPDIDKW"/>
<organism>
    <name type="scientific">Branchiostoma floridae</name>
    <name type="common">Florida lancelet</name>
    <name type="synonym">Amphioxus</name>
    <dbReference type="NCBI Taxonomy" id="7739"/>
    <lineage>
        <taxon>Eukaryota</taxon>
        <taxon>Metazoa</taxon>
        <taxon>Chordata</taxon>
        <taxon>Cephalochordata</taxon>
        <taxon>Leptocardii</taxon>
        <taxon>Amphioxiformes</taxon>
        <taxon>Branchiostomatidae</taxon>
        <taxon>Branchiostoma</taxon>
    </lineage>
</organism>
<protein>
    <recommendedName>
        <fullName evidence="8">KRR1 small subunit processome component</fullName>
    </recommendedName>
    <alternativeName>
        <fullName evidence="8">KRR-R motif-containing protein 1</fullName>
    </alternativeName>
</protein>
<dbReference type="InParanoid" id="C3ZTK8"/>
<feature type="compositionally biased region" description="Basic and acidic residues" evidence="9">
    <location>
        <begin position="292"/>
        <end position="305"/>
    </location>
</feature>
<comment type="function">
    <text evidence="8">Required for 40S ribosome biogenesis. Involved in nucleolar processing of pre-18S ribosomal RNA and ribosome assembly.</text>
</comment>
<evidence type="ECO:0000259" key="11">
    <source>
        <dbReference type="Pfam" id="PF21800"/>
    </source>
</evidence>
<dbReference type="InterPro" id="IPR036612">
    <property type="entry name" value="KH_dom_type_1_sf"/>
</dbReference>
<evidence type="ECO:0000256" key="9">
    <source>
        <dbReference type="SAM" id="MobiDB-lite"/>
    </source>
</evidence>
<feature type="region of interest" description="Disordered" evidence="9">
    <location>
        <begin position="278"/>
        <end position="370"/>
    </location>
</feature>
<sequence>MAEKSGSHDVVVEKQGQDDLLIVPEGWKEPGFSKEDNPHGMLEESSFATLFPKYREQYLRECWPLVKKKLAEFGVRAVLDVIEGSMTVATTRKTWDPFIVIRARDLIKLLARSVPYEQAVRILDDDVFCDIIKIGGMVRNKERFVKRRQRLIGPNGQTLKAVELLTQCYVLVQGNTVAAIGTHKGLRDVRKIVVDTMKNIHPVYNIKAMMIKRELAKDPVLKNESWDRFLPKFQHKQLSKRKQPFKKREKKEYTPFPPPQPQSKVDQELATGEFFMKEKEKKQRKRQQQQVREVEAKKAQQERRNKAFIPPEEPAHKVKAHSTSSAESNSKVDVEALKRKINRSGKKKLGANPASVEKTGKIKVKGKMNM</sequence>
<dbReference type="OrthoDB" id="441223at2759"/>
<dbReference type="CDD" id="cd22394">
    <property type="entry name" value="KH-I_KRR1_rpt2"/>
    <property type="match status" value="1"/>
</dbReference>
<keyword evidence="6 8" id="KW-0539">Nucleus</keyword>
<reference evidence="12" key="1">
    <citation type="journal article" date="2008" name="Nature">
        <title>The amphioxus genome and the evolution of the chordate karyotype.</title>
        <authorList>
            <consortium name="US DOE Joint Genome Institute (JGI-PGF)"/>
            <person name="Putnam N.H."/>
            <person name="Butts T."/>
            <person name="Ferrier D.E.K."/>
            <person name="Furlong R.F."/>
            <person name="Hellsten U."/>
            <person name="Kawashima T."/>
            <person name="Robinson-Rechavi M."/>
            <person name="Shoguchi E."/>
            <person name="Terry A."/>
            <person name="Yu J.-K."/>
            <person name="Benito-Gutierrez E.L."/>
            <person name="Dubchak I."/>
            <person name="Garcia-Fernandez J."/>
            <person name="Gibson-Brown J.J."/>
            <person name="Grigoriev I.V."/>
            <person name="Horton A.C."/>
            <person name="de Jong P.J."/>
            <person name="Jurka J."/>
            <person name="Kapitonov V.V."/>
            <person name="Kohara Y."/>
            <person name="Kuroki Y."/>
            <person name="Lindquist E."/>
            <person name="Lucas S."/>
            <person name="Osoegawa K."/>
            <person name="Pennacchio L.A."/>
            <person name="Salamov A.A."/>
            <person name="Satou Y."/>
            <person name="Sauka-Spengler T."/>
            <person name="Schmutz J."/>
            <person name="Shin-I T."/>
            <person name="Toyoda A."/>
            <person name="Bronner-Fraser M."/>
            <person name="Fujiyama A."/>
            <person name="Holland L.Z."/>
            <person name="Holland P.W.H."/>
            <person name="Satoh N."/>
            <person name="Rokhsar D.S."/>
        </authorList>
    </citation>
    <scope>NUCLEOTIDE SEQUENCE [LARGE SCALE GENOMIC DNA]</scope>
    <source>
        <strain evidence="12">S238N-H82</strain>
        <tissue evidence="12">Testes</tissue>
    </source>
</reference>
<reference evidence="13" key="2">
    <citation type="journal article" date="2020" name="Nat. Ecol. Evol.">
        <title>Deeply conserved synteny resolves early events in vertebrate evolution.</title>
        <authorList>
            <person name="Simakov O."/>
            <person name="Marletaz F."/>
            <person name="Yue J.X."/>
            <person name="O'Connell B."/>
            <person name="Jenkins J."/>
            <person name="Brandt A."/>
            <person name="Calef R."/>
            <person name="Tung C.H."/>
            <person name="Huang T.K."/>
            <person name="Schmutz J."/>
            <person name="Satoh N."/>
            <person name="Yu J.K."/>
            <person name="Putnam N.H."/>
            <person name="Green R.E."/>
            <person name="Rokhsar D.S."/>
        </authorList>
    </citation>
    <scope>NUCLEOTIDE SEQUENCE [LARGE SCALE GENOMIC DNA]</scope>
    <source>
        <strain evidence="13">S238N-H82</strain>
    </source>
</reference>
<dbReference type="FunFam" id="3.30.1370.10:FF:000011">
    <property type="entry name" value="KRR1 small subunit processome component"/>
    <property type="match status" value="1"/>
</dbReference>
<evidence type="ECO:0000259" key="10">
    <source>
        <dbReference type="Pfam" id="PF17903"/>
    </source>
</evidence>
<dbReference type="EMBL" id="GG666678">
    <property type="protein sequence ID" value="EEN44115.1"/>
    <property type="molecule type" value="Genomic_DNA"/>
</dbReference>